<dbReference type="SUPFAM" id="SSF53474">
    <property type="entry name" value="alpha/beta-Hydrolases"/>
    <property type="match status" value="1"/>
</dbReference>
<evidence type="ECO:0000313" key="1">
    <source>
        <dbReference type="EMBL" id="WOL10943.1"/>
    </source>
</evidence>
<dbReference type="InterPro" id="IPR029058">
    <property type="entry name" value="AB_hydrolase_fold"/>
</dbReference>
<dbReference type="AlphaFoldDB" id="A0AAQ3KPZ1"/>
<dbReference type="Proteomes" id="UP001327560">
    <property type="component" value="Chromosome 6"/>
</dbReference>
<dbReference type="PANTHER" id="PTHR31479">
    <property type="entry name" value="ALPHA/BETA-HYDROLASES SUPERFAMILY PROTEIN"/>
    <property type="match status" value="1"/>
</dbReference>
<organism evidence="1 2">
    <name type="scientific">Canna indica</name>
    <name type="common">Indian-shot</name>
    <dbReference type="NCBI Taxonomy" id="4628"/>
    <lineage>
        <taxon>Eukaryota</taxon>
        <taxon>Viridiplantae</taxon>
        <taxon>Streptophyta</taxon>
        <taxon>Embryophyta</taxon>
        <taxon>Tracheophyta</taxon>
        <taxon>Spermatophyta</taxon>
        <taxon>Magnoliopsida</taxon>
        <taxon>Liliopsida</taxon>
        <taxon>Zingiberales</taxon>
        <taxon>Cannaceae</taxon>
        <taxon>Canna</taxon>
    </lineage>
</organism>
<dbReference type="PANTHER" id="PTHR31479:SF40">
    <property type="entry name" value="OS01G0751600 PROTEIN"/>
    <property type="match status" value="1"/>
</dbReference>
<evidence type="ECO:0000313" key="2">
    <source>
        <dbReference type="Proteomes" id="UP001327560"/>
    </source>
</evidence>
<sequence>MITKLSDGTMDSSWQELQTVIAYNDSRVHAAQIATQGKLFLWGSKVETWYRDWFLVVTVEESKLQKNDNCLFHTGCLLLELGMVLYMVQFWNGINLLLFLSLSKHSSCLLLLVDDLRFLAWESLKGSVRFHGALEALNKMVERFGSKNVCVGGHSLGVGFALQVDKALAKQGIFVECHIFNPSSVS</sequence>
<protein>
    <submittedName>
        <fullName evidence="1">Uncharacterized protein</fullName>
    </submittedName>
</protein>
<gene>
    <name evidence="1" type="ORF">Cni_G19703</name>
</gene>
<reference evidence="1 2" key="1">
    <citation type="submission" date="2023-10" db="EMBL/GenBank/DDBJ databases">
        <title>Chromosome-scale genome assembly provides insights into flower coloration mechanisms of Canna indica.</title>
        <authorList>
            <person name="Li C."/>
        </authorList>
    </citation>
    <scope>NUCLEOTIDE SEQUENCE [LARGE SCALE GENOMIC DNA]</scope>
    <source>
        <tissue evidence="1">Flower</tissue>
    </source>
</reference>
<proteinExistence type="predicted"/>
<name>A0AAQ3KPZ1_9LILI</name>
<keyword evidence="2" id="KW-1185">Reference proteome</keyword>
<dbReference type="EMBL" id="CP136895">
    <property type="protein sequence ID" value="WOL10943.1"/>
    <property type="molecule type" value="Genomic_DNA"/>
</dbReference>
<accession>A0AAQ3KPZ1</accession>